<dbReference type="Pfam" id="PF06252">
    <property type="entry name" value="GemA"/>
    <property type="match status" value="1"/>
</dbReference>
<evidence type="ECO:0000313" key="2">
    <source>
        <dbReference type="EMBL" id="HAT3896937.1"/>
    </source>
</evidence>
<accession>A0A8H9QB24</accession>
<proteinExistence type="predicted"/>
<reference evidence="2" key="1">
    <citation type="journal article" date="2018" name="Genome Biol.">
        <title>SKESA: strategic k-mer extension for scrupulous assemblies.</title>
        <authorList>
            <person name="Souvorov A."/>
            <person name="Agarwala R."/>
            <person name="Lipman D.J."/>
        </authorList>
    </citation>
    <scope>NUCLEOTIDE SEQUENCE</scope>
    <source>
        <strain evidence="2">O50</strain>
    </source>
</reference>
<organism evidence="2">
    <name type="scientific">Citrobacter freundii</name>
    <dbReference type="NCBI Taxonomy" id="546"/>
    <lineage>
        <taxon>Bacteria</taxon>
        <taxon>Pseudomonadati</taxon>
        <taxon>Pseudomonadota</taxon>
        <taxon>Gammaproteobacteria</taxon>
        <taxon>Enterobacterales</taxon>
        <taxon>Enterobacteriaceae</taxon>
        <taxon>Citrobacter</taxon>
        <taxon>Citrobacter freundii complex</taxon>
    </lineage>
</organism>
<dbReference type="RefSeq" id="WP_003030376.1">
    <property type="nucleotide sequence ID" value="NZ_CBCYHK010000010.1"/>
</dbReference>
<evidence type="ECO:0000256" key="1">
    <source>
        <dbReference type="SAM" id="MobiDB-lite"/>
    </source>
</evidence>
<feature type="compositionally biased region" description="Basic residues" evidence="1">
    <location>
        <begin position="62"/>
        <end position="75"/>
    </location>
</feature>
<name>A0A8H9QB24_CITFR</name>
<dbReference type="Proteomes" id="UP000855471">
    <property type="component" value="Unassembled WGS sequence"/>
</dbReference>
<gene>
    <name evidence="2" type="ORF">I9Y29_001348</name>
</gene>
<protein>
    <submittedName>
        <fullName evidence="2">Regulatory protein GemA</fullName>
    </submittedName>
</protein>
<comment type="caution">
    <text evidence="2">The sequence shown here is derived from an EMBL/GenBank/DDBJ whole genome shotgun (WGS) entry which is preliminary data.</text>
</comment>
<dbReference type="InterPro" id="IPR009363">
    <property type="entry name" value="Phage_Mu_Gp16"/>
</dbReference>
<sequence length="135" mass="15766">MLINKKALIGAIKAGQKWLLWDDTTYRSTMQRITGKTSSTKCTLEELQKLREYMHEQGFPRKTSRKHGRKPNVAKSRKAILSKIEALLADSGRPWQYAESIAERMFHQKVIEWLDDEQLTKLLQALVIDARRRNK</sequence>
<feature type="region of interest" description="Disordered" evidence="1">
    <location>
        <begin position="56"/>
        <end position="75"/>
    </location>
</feature>
<dbReference type="EMBL" id="DACSXJ010000006">
    <property type="protein sequence ID" value="HAT3896937.1"/>
    <property type="molecule type" value="Genomic_DNA"/>
</dbReference>
<dbReference type="AlphaFoldDB" id="A0A8H9QB24"/>
<reference evidence="2" key="2">
    <citation type="submission" date="2020-09" db="EMBL/GenBank/DDBJ databases">
        <authorList>
            <consortium name="NCBI Pathogen Detection Project"/>
        </authorList>
    </citation>
    <scope>NUCLEOTIDE SEQUENCE</scope>
    <source>
        <strain evidence="2">O50</strain>
    </source>
</reference>